<evidence type="ECO:0000313" key="3">
    <source>
        <dbReference type="Proteomes" id="UP001596513"/>
    </source>
</evidence>
<keyword evidence="3" id="KW-1185">Reference proteome</keyword>
<evidence type="ECO:0000313" key="2">
    <source>
        <dbReference type="EMBL" id="MFC7667668.1"/>
    </source>
</evidence>
<evidence type="ECO:0000256" key="1">
    <source>
        <dbReference type="SAM" id="MobiDB-lite"/>
    </source>
</evidence>
<sequence length="77" mass="8465">MDTFLALNRCPHIVAGFTGFFVAPAVRKGGAAHQRWGWPTVLGVPLTRYWYQRGRAQRVSPAPGSGLFGSRAPALRR</sequence>
<dbReference type="RefSeq" id="WP_380202381.1">
    <property type="nucleotide sequence ID" value="NZ_JBHTEK010000001.1"/>
</dbReference>
<dbReference type="EMBL" id="JBHTEK010000001">
    <property type="protein sequence ID" value="MFC7667668.1"/>
    <property type="molecule type" value="Genomic_DNA"/>
</dbReference>
<protein>
    <submittedName>
        <fullName evidence="2">Uncharacterized protein</fullName>
    </submittedName>
</protein>
<name>A0ABW2U5R0_9BACT</name>
<feature type="region of interest" description="Disordered" evidence="1">
    <location>
        <begin position="56"/>
        <end position="77"/>
    </location>
</feature>
<comment type="caution">
    <text evidence="2">The sequence shown here is derived from an EMBL/GenBank/DDBJ whole genome shotgun (WGS) entry which is preliminary data.</text>
</comment>
<accession>A0ABW2U5R0</accession>
<dbReference type="Proteomes" id="UP001596513">
    <property type="component" value="Unassembled WGS sequence"/>
</dbReference>
<reference evidence="3" key="1">
    <citation type="journal article" date="2019" name="Int. J. Syst. Evol. Microbiol.">
        <title>The Global Catalogue of Microorganisms (GCM) 10K type strain sequencing project: providing services to taxonomists for standard genome sequencing and annotation.</title>
        <authorList>
            <consortium name="The Broad Institute Genomics Platform"/>
            <consortium name="The Broad Institute Genome Sequencing Center for Infectious Disease"/>
            <person name="Wu L."/>
            <person name="Ma J."/>
        </authorList>
    </citation>
    <scope>NUCLEOTIDE SEQUENCE [LARGE SCALE GENOMIC DNA]</scope>
    <source>
        <strain evidence="3">JCM 19635</strain>
    </source>
</reference>
<proteinExistence type="predicted"/>
<organism evidence="2 3">
    <name type="scientific">Hymenobacter humi</name>
    <dbReference type="NCBI Taxonomy" id="1411620"/>
    <lineage>
        <taxon>Bacteria</taxon>
        <taxon>Pseudomonadati</taxon>
        <taxon>Bacteroidota</taxon>
        <taxon>Cytophagia</taxon>
        <taxon>Cytophagales</taxon>
        <taxon>Hymenobacteraceae</taxon>
        <taxon>Hymenobacter</taxon>
    </lineage>
</organism>
<gene>
    <name evidence="2" type="ORF">ACFQT0_09920</name>
</gene>